<dbReference type="PANTHER" id="PTHR11811">
    <property type="entry name" value="6-PHOSPHOGLUCONATE DEHYDROGENASE"/>
    <property type="match status" value="1"/>
</dbReference>
<dbReference type="SUPFAM" id="SSF51735">
    <property type="entry name" value="NAD(P)-binding Rossmann-fold domains"/>
    <property type="match status" value="1"/>
</dbReference>
<dbReference type="RefSeq" id="WP_250064314.1">
    <property type="nucleotide sequence ID" value="NZ_JAIKTS010000003.1"/>
</dbReference>
<dbReference type="NCBIfam" id="NF007161">
    <property type="entry name" value="PRK09599.1"/>
    <property type="match status" value="1"/>
</dbReference>
<dbReference type="PROSITE" id="PS00895">
    <property type="entry name" value="3_HYDROXYISOBUT_DH"/>
    <property type="match status" value="1"/>
</dbReference>
<evidence type="ECO:0000256" key="4">
    <source>
        <dbReference type="ARBA" id="ARBA00023064"/>
    </source>
</evidence>
<dbReference type="InterPro" id="IPR006115">
    <property type="entry name" value="6PGDH_NADP-bd"/>
</dbReference>
<keyword evidence="4" id="KW-0311">Gluconate utilization</keyword>
<keyword evidence="3" id="KW-0560">Oxidoreductase</keyword>
<reference evidence="6 7" key="1">
    <citation type="submission" date="2021-08" db="EMBL/GenBank/DDBJ databases">
        <title>Novel members of of the genus Stenotrophomonas from differernt environment.</title>
        <authorList>
            <person name="Deng Y."/>
        </authorList>
    </citation>
    <scope>NUCLEOTIDE SEQUENCE [LARGE SCALE GENOMIC DNA]</scope>
    <source>
        <strain evidence="6 7">CPCC 101365</strain>
    </source>
</reference>
<sequence length="304" mass="32376">MELGMIGLGRMGANMAQRLQRGGLEVTGFDPGAEARARLAAAGGATADSLEALVQALPSPRVLWLMVPAEAVDPVLEQLLPLLAPGDLVVDGGNSWYRHAARRAQRCGQARVAFVDCGTSGGVWGLEEGYCLMLGGEAAALARLRPALQALAPAADRGWAHVGPVGAGHFCKMVHNGIEYGMMQAYAEGFALMQKKQEFELDLAQVAEVWRHGSVVRSWLLDLSAEALQRNPGLEGIAPYVQDSGEGRWTVNEAIELEVSAPVITLSLLERLRSRESNSFADRLLAQMRSGFGGHAVKAANDGP</sequence>
<evidence type="ECO:0000256" key="3">
    <source>
        <dbReference type="ARBA" id="ARBA00023002"/>
    </source>
</evidence>
<dbReference type="InterPro" id="IPR036291">
    <property type="entry name" value="NAD(P)-bd_dom_sf"/>
</dbReference>
<dbReference type="InterPro" id="IPR013328">
    <property type="entry name" value="6PGD_dom2"/>
</dbReference>
<dbReference type="Pfam" id="PF00393">
    <property type="entry name" value="6PGD"/>
    <property type="match status" value="1"/>
</dbReference>
<comment type="similarity">
    <text evidence="2">Belongs to the 6-phosphogluconate dehydrogenase family.</text>
</comment>
<dbReference type="EMBL" id="JAIKTS010000003">
    <property type="protein sequence ID" value="MCL7715034.1"/>
    <property type="molecule type" value="Genomic_DNA"/>
</dbReference>
<dbReference type="SMART" id="SM01350">
    <property type="entry name" value="6PGD"/>
    <property type="match status" value="1"/>
</dbReference>
<comment type="caution">
    <text evidence="6">The sequence shown here is derived from an EMBL/GenBank/DDBJ whole genome shotgun (WGS) entry which is preliminary data.</text>
</comment>
<accession>A0ABT0SI74</accession>
<dbReference type="Pfam" id="PF03446">
    <property type="entry name" value="NAD_binding_2"/>
    <property type="match status" value="1"/>
</dbReference>
<name>A0ABT0SI74_9GAMM</name>
<dbReference type="InterPro" id="IPR004849">
    <property type="entry name" value="6DGDH_YqeC"/>
</dbReference>
<gene>
    <name evidence="6" type="primary">gnd</name>
    <name evidence="6" type="ORF">K5L01_10290</name>
</gene>
<dbReference type="InterPro" id="IPR006183">
    <property type="entry name" value="Pgluconate_DH"/>
</dbReference>
<dbReference type="InterPro" id="IPR002204">
    <property type="entry name" value="3-OH-isobutyrate_DH-rel_CS"/>
</dbReference>
<feature type="domain" description="6-phosphogluconate dehydrogenase C-terminal" evidence="5">
    <location>
        <begin position="168"/>
        <end position="304"/>
    </location>
</feature>
<dbReference type="PRINTS" id="PR00076">
    <property type="entry name" value="6PGDHDRGNASE"/>
</dbReference>
<evidence type="ECO:0000256" key="1">
    <source>
        <dbReference type="ARBA" id="ARBA00004959"/>
    </source>
</evidence>
<dbReference type="NCBIfam" id="TIGR00872">
    <property type="entry name" value="gnd_rel"/>
    <property type="match status" value="1"/>
</dbReference>
<dbReference type="Gene3D" id="3.40.50.720">
    <property type="entry name" value="NAD(P)-binding Rossmann-like Domain"/>
    <property type="match status" value="1"/>
</dbReference>
<dbReference type="SUPFAM" id="SSF48179">
    <property type="entry name" value="6-phosphogluconate dehydrogenase C-terminal domain-like"/>
    <property type="match status" value="1"/>
</dbReference>
<dbReference type="InterPro" id="IPR008927">
    <property type="entry name" value="6-PGluconate_DH-like_C_sf"/>
</dbReference>
<dbReference type="Proteomes" id="UP001431235">
    <property type="component" value="Unassembled WGS sequence"/>
</dbReference>
<comment type="pathway">
    <text evidence="1">Carbohydrate degradation; pentose phosphate pathway.</text>
</comment>
<proteinExistence type="inferred from homology"/>
<keyword evidence="7" id="KW-1185">Reference proteome</keyword>
<dbReference type="InterPro" id="IPR006114">
    <property type="entry name" value="6PGDH_C"/>
</dbReference>
<dbReference type="Gene3D" id="1.10.1040.10">
    <property type="entry name" value="N-(1-d-carboxylethyl)-l-norvaline Dehydrogenase, domain 2"/>
    <property type="match status" value="1"/>
</dbReference>
<evidence type="ECO:0000259" key="5">
    <source>
        <dbReference type="SMART" id="SM01350"/>
    </source>
</evidence>
<evidence type="ECO:0000256" key="2">
    <source>
        <dbReference type="ARBA" id="ARBA00008419"/>
    </source>
</evidence>
<evidence type="ECO:0000313" key="6">
    <source>
        <dbReference type="EMBL" id="MCL7715034.1"/>
    </source>
</evidence>
<protein>
    <submittedName>
        <fullName evidence="6">Decarboxylating 6-phosphogluconate dehydrogenase</fullName>
    </submittedName>
</protein>
<organism evidence="6 7">
    <name type="scientific">Stenotrophomonas mori</name>
    <dbReference type="NCBI Taxonomy" id="2871096"/>
    <lineage>
        <taxon>Bacteria</taxon>
        <taxon>Pseudomonadati</taxon>
        <taxon>Pseudomonadota</taxon>
        <taxon>Gammaproteobacteria</taxon>
        <taxon>Lysobacterales</taxon>
        <taxon>Lysobacteraceae</taxon>
        <taxon>Stenotrophomonas</taxon>
    </lineage>
</organism>
<evidence type="ECO:0000313" key="7">
    <source>
        <dbReference type="Proteomes" id="UP001431235"/>
    </source>
</evidence>